<dbReference type="AlphaFoldDB" id="A0A2U8PGB2"/>
<evidence type="ECO:0000259" key="2">
    <source>
        <dbReference type="Pfam" id="PF00441"/>
    </source>
</evidence>
<reference evidence="3 4" key="1">
    <citation type="journal article" date="2014" name="Int. J. Syst. Evol. Microbiol.">
        <title>Bradyrhizobium ottawaense sp. nov., a symbiotic nitrogen fixing bacterium from root nodules of soybeans in Canada.</title>
        <authorList>
            <person name="Yu X."/>
            <person name="Cloutier S."/>
            <person name="Tambong J.T."/>
            <person name="Bromfield E.S."/>
        </authorList>
    </citation>
    <scope>NUCLEOTIDE SEQUENCE [LARGE SCALE GENOMIC DNA]</scope>
    <source>
        <strain evidence="3 4">OO99</strain>
    </source>
</reference>
<dbReference type="Proteomes" id="UP000215703">
    <property type="component" value="Chromosome"/>
</dbReference>
<dbReference type="Pfam" id="PF00441">
    <property type="entry name" value="Acyl-CoA_dh_1"/>
    <property type="match status" value="1"/>
</dbReference>
<dbReference type="SUPFAM" id="SSF47203">
    <property type="entry name" value="Acyl-CoA dehydrogenase C-terminal domain-like"/>
    <property type="match status" value="1"/>
</dbReference>
<dbReference type="Gene3D" id="1.20.140.10">
    <property type="entry name" value="Butyryl-CoA Dehydrogenase, subunit A, domain 3"/>
    <property type="match status" value="1"/>
</dbReference>
<evidence type="ECO:0000256" key="1">
    <source>
        <dbReference type="ARBA" id="ARBA00022630"/>
    </source>
</evidence>
<dbReference type="RefSeq" id="WP_109866610.1">
    <property type="nucleotide sequence ID" value="NZ_JAFDOG010000003.1"/>
</dbReference>
<keyword evidence="1" id="KW-0285">Flavoprotein</keyword>
<evidence type="ECO:0000313" key="3">
    <source>
        <dbReference type="EMBL" id="AWL96815.1"/>
    </source>
</evidence>
<accession>A0A2U8PGB2</accession>
<dbReference type="GO" id="GO:0016627">
    <property type="term" value="F:oxidoreductase activity, acting on the CH-CH group of donors"/>
    <property type="evidence" value="ECO:0007669"/>
    <property type="project" value="InterPro"/>
</dbReference>
<sequence length="57" mass="6334">MKDGLMQALDEAALATAAYLLGLAQRAFEITLDYLKQRQQSASRLRRTRPCSIGQPP</sequence>
<organism evidence="3 4">
    <name type="scientific">Bradyrhizobium ottawaense</name>
    <dbReference type="NCBI Taxonomy" id="931866"/>
    <lineage>
        <taxon>Bacteria</taxon>
        <taxon>Pseudomonadati</taxon>
        <taxon>Pseudomonadota</taxon>
        <taxon>Alphaproteobacteria</taxon>
        <taxon>Hyphomicrobiales</taxon>
        <taxon>Nitrobacteraceae</taxon>
        <taxon>Bradyrhizobium</taxon>
    </lineage>
</organism>
<proteinExistence type="predicted"/>
<dbReference type="KEGG" id="bot:CIT37_35315"/>
<feature type="domain" description="Acyl-CoA dehydrogenase/oxidase C-terminal" evidence="2">
    <location>
        <begin position="6"/>
        <end position="45"/>
    </location>
</feature>
<dbReference type="InterPro" id="IPR036250">
    <property type="entry name" value="AcylCo_DH-like_C"/>
</dbReference>
<reference evidence="3 4" key="2">
    <citation type="journal article" date="2017" name="Syst. Appl. Microbiol.">
        <title>Soybeans inoculated with root zone soils of Canadian native legumes harbour diverse and novel Bradyrhizobium spp. that possess agricultural potential.</title>
        <authorList>
            <person name="Bromfield E.S.P."/>
            <person name="Cloutier S."/>
            <person name="Tambong J.T."/>
            <person name="Tran Thi T.V."/>
        </authorList>
    </citation>
    <scope>NUCLEOTIDE SEQUENCE [LARGE SCALE GENOMIC DNA]</scope>
    <source>
        <strain evidence="3 4">OO99</strain>
    </source>
</reference>
<dbReference type="InterPro" id="IPR009075">
    <property type="entry name" value="AcylCo_DH/oxidase_C"/>
</dbReference>
<gene>
    <name evidence="3" type="ORF">CIT37_35315</name>
</gene>
<protein>
    <recommendedName>
        <fullName evidence="2">Acyl-CoA dehydrogenase/oxidase C-terminal domain-containing protein</fullName>
    </recommendedName>
</protein>
<evidence type="ECO:0000313" key="4">
    <source>
        <dbReference type="Proteomes" id="UP000215703"/>
    </source>
</evidence>
<dbReference type="EMBL" id="CP029425">
    <property type="protein sequence ID" value="AWL96815.1"/>
    <property type="molecule type" value="Genomic_DNA"/>
</dbReference>
<name>A0A2U8PGB2_9BRAD</name>